<evidence type="ECO:0000313" key="2">
    <source>
        <dbReference type="EMBL" id="BBA34948.1"/>
    </source>
</evidence>
<dbReference type="PANTHER" id="PTHR46564:SF1">
    <property type="entry name" value="TRANSPOSASE"/>
    <property type="match status" value="1"/>
</dbReference>
<feature type="domain" description="Tc1-like transposase DDE" evidence="1">
    <location>
        <begin position="3"/>
        <end position="129"/>
    </location>
</feature>
<evidence type="ECO:0000259" key="1">
    <source>
        <dbReference type="Pfam" id="PF13358"/>
    </source>
</evidence>
<dbReference type="KEGG" id="mmai:sS8_3005"/>
<dbReference type="OrthoDB" id="5296404at2"/>
<dbReference type="AlphaFoldDB" id="A0A250KTG3"/>
<dbReference type="InterPro" id="IPR038717">
    <property type="entry name" value="Tc1-like_DDE_dom"/>
</dbReference>
<sequence>MTLPYGRAPRGERVIDEQPVSPGETVNTVAVLTEQGLDAQWCYQGPLTAERFVAYLDVYVLPLLLAGKTLILDRHPVHRARAVRAFLDRHHVRYVYLPPYSPELNPSEEAWSKVKHVLKREKPRTVDHLLDILHRAAQSITPNDAQGYFQQAEDFSLVTV</sequence>
<accession>A0A250KTG3</accession>
<name>A0A250KTG3_9GAMM</name>
<protein>
    <submittedName>
        <fullName evidence="2">Putative transposase of insertion sequence</fullName>
    </submittedName>
</protein>
<dbReference type="Pfam" id="PF13358">
    <property type="entry name" value="DDE_3"/>
    <property type="match status" value="1"/>
</dbReference>
<dbReference type="Gene3D" id="3.30.420.10">
    <property type="entry name" value="Ribonuclease H-like superfamily/Ribonuclease H"/>
    <property type="match status" value="1"/>
</dbReference>
<reference evidence="2 3" key="1">
    <citation type="submission" date="2016-12" db="EMBL/GenBank/DDBJ databases">
        <title>Genome sequencing of Methylocaldum marinum.</title>
        <authorList>
            <person name="Takeuchi M."/>
            <person name="Kamagata Y."/>
            <person name="Hiraoka S."/>
            <person name="Oshima K."/>
            <person name="Hattori M."/>
            <person name="Iwasaki W."/>
        </authorList>
    </citation>
    <scope>NUCLEOTIDE SEQUENCE [LARGE SCALE GENOMIC DNA]</scope>
    <source>
        <strain evidence="2 3">S8</strain>
    </source>
</reference>
<evidence type="ECO:0000313" key="3">
    <source>
        <dbReference type="Proteomes" id="UP000266313"/>
    </source>
</evidence>
<gene>
    <name evidence="2" type="ORF">sS8_3005</name>
</gene>
<dbReference type="EMBL" id="AP017928">
    <property type="protein sequence ID" value="BBA34948.1"/>
    <property type="molecule type" value="Genomic_DNA"/>
</dbReference>
<dbReference type="GO" id="GO:0003676">
    <property type="term" value="F:nucleic acid binding"/>
    <property type="evidence" value="ECO:0007669"/>
    <property type="project" value="InterPro"/>
</dbReference>
<organism evidence="2 3">
    <name type="scientific">Methylocaldum marinum</name>
    <dbReference type="NCBI Taxonomy" id="1432792"/>
    <lineage>
        <taxon>Bacteria</taxon>
        <taxon>Pseudomonadati</taxon>
        <taxon>Pseudomonadota</taxon>
        <taxon>Gammaproteobacteria</taxon>
        <taxon>Methylococcales</taxon>
        <taxon>Methylococcaceae</taxon>
        <taxon>Methylocaldum</taxon>
    </lineage>
</organism>
<keyword evidence="3" id="KW-1185">Reference proteome</keyword>
<dbReference type="InterPro" id="IPR036397">
    <property type="entry name" value="RNaseH_sf"/>
</dbReference>
<dbReference type="Proteomes" id="UP000266313">
    <property type="component" value="Chromosome"/>
</dbReference>
<dbReference type="PANTHER" id="PTHR46564">
    <property type="entry name" value="TRANSPOSASE"/>
    <property type="match status" value="1"/>
</dbReference>
<proteinExistence type="predicted"/>